<proteinExistence type="predicted"/>
<protein>
    <submittedName>
        <fullName evidence="2">Uncharacterized protein</fullName>
    </submittedName>
</protein>
<organism evidence="2 3">
    <name type="scientific">Anncaliia algerae PRA339</name>
    <dbReference type="NCBI Taxonomy" id="1288291"/>
    <lineage>
        <taxon>Eukaryota</taxon>
        <taxon>Fungi</taxon>
        <taxon>Fungi incertae sedis</taxon>
        <taxon>Microsporidia</taxon>
        <taxon>Tubulinosematoidea</taxon>
        <taxon>Tubulinosematidae</taxon>
        <taxon>Anncaliia</taxon>
    </lineage>
</organism>
<evidence type="ECO:0000313" key="2">
    <source>
        <dbReference type="EMBL" id="KCZ81598.1"/>
    </source>
</evidence>
<evidence type="ECO:0000256" key="1">
    <source>
        <dbReference type="SAM" id="SignalP"/>
    </source>
</evidence>
<keyword evidence="1" id="KW-0732">Signal</keyword>
<accession>A0A059F2X4</accession>
<name>A0A059F2X4_9MICR</name>
<reference evidence="2 3" key="2">
    <citation type="submission" date="2014-03" db="EMBL/GenBank/DDBJ databases">
        <title>The Genome Sequence of Anncaliia algerae insect isolate PRA339.</title>
        <authorList>
            <consortium name="The Broad Institute Genome Sequencing Platform"/>
            <consortium name="The Broad Institute Genome Sequencing Center for Infectious Disease"/>
            <person name="Cuomo C."/>
            <person name="Becnel J."/>
            <person name="Sanscrainte N."/>
            <person name="Walker B."/>
            <person name="Young S.K."/>
            <person name="Zeng Q."/>
            <person name="Gargeya S."/>
            <person name="Fitzgerald M."/>
            <person name="Haas B."/>
            <person name="Abouelleil A."/>
            <person name="Alvarado L."/>
            <person name="Arachchi H.M."/>
            <person name="Berlin A.M."/>
            <person name="Chapman S.B."/>
            <person name="Dewar J."/>
            <person name="Goldberg J."/>
            <person name="Griggs A."/>
            <person name="Gujja S."/>
            <person name="Hansen M."/>
            <person name="Howarth C."/>
            <person name="Imamovic A."/>
            <person name="Larimer J."/>
            <person name="McCowan C."/>
            <person name="Murphy C."/>
            <person name="Neiman D."/>
            <person name="Pearson M."/>
            <person name="Priest M."/>
            <person name="Roberts A."/>
            <person name="Saif S."/>
            <person name="Shea T."/>
            <person name="Sisk P."/>
            <person name="Sykes S."/>
            <person name="Wortman J."/>
            <person name="Nusbaum C."/>
            <person name="Birren B."/>
        </authorList>
    </citation>
    <scope>NUCLEOTIDE SEQUENCE [LARGE SCALE GENOMIC DNA]</scope>
    <source>
        <strain evidence="2 3">PRA339</strain>
    </source>
</reference>
<gene>
    <name evidence="2" type="ORF">H312_00922</name>
</gene>
<evidence type="ECO:0000313" key="3">
    <source>
        <dbReference type="Proteomes" id="UP000030655"/>
    </source>
</evidence>
<keyword evidence="3" id="KW-1185">Reference proteome</keyword>
<feature type="signal peptide" evidence="1">
    <location>
        <begin position="1"/>
        <end position="15"/>
    </location>
</feature>
<dbReference type="Proteomes" id="UP000030655">
    <property type="component" value="Unassembled WGS sequence"/>
</dbReference>
<dbReference type="HOGENOM" id="CLU_1839828_0_0_1"/>
<dbReference type="VEuPathDB" id="MicrosporidiaDB:H312_00922"/>
<feature type="chain" id="PRO_5012271917" evidence="1">
    <location>
        <begin position="16"/>
        <end position="166"/>
    </location>
</feature>
<sequence length="166" mass="19858">MLVFIFNLLVNSTYLYDHALNNFSPGINYCTCMNYCSLHPCMPQRYITFTNTLPLNYFGQYYSQQNHYDHHLNFINPPLNHYYQHDCLASQSDRKSMFYDKSISYNQNTLPMNLNLNHKENYDPFRYLIPTGTGYKFSNKPWEENISSNNDFKISKNNNKKRKNKK</sequence>
<dbReference type="OrthoDB" id="10310906at2759"/>
<dbReference type="AlphaFoldDB" id="A0A059F2X4"/>
<dbReference type="EMBL" id="KK365139">
    <property type="protein sequence ID" value="KCZ81598.1"/>
    <property type="molecule type" value="Genomic_DNA"/>
</dbReference>
<reference evidence="3" key="1">
    <citation type="submission" date="2013-02" db="EMBL/GenBank/DDBJ databases">
        <authorList>
            <consortium name="The Broad Institute Genome Sequencing Platform"/>
            <person name="Cuomo C."/>
            <person name="Becnel J."/>
            <person name="Sanscrainte N."/>
            <person name="Walker B."/>
            <person name="Young S.K."/>
            <person name="Zeng Q."/>
            <person name="Gargeya S."/>
            <person name="Fitzgerald M."/>
            <person name="Haas B."/>
            <person name="Abouelleil A."/>
            <person name="Alvarado L."/>
            <person name="Arachchi H.M."/>
            <person name="Berlin A.M."/>
            <person name="Chapman S.B."/>
            <person name="Dewar J."/>
            <person name="Goldberg J."/>
            <person name="Griggs A."/>
            <person name="Gujja S."/>
            <person name="Hansen M."/>
            <person name="Howarth C."/>
            <person name="Imamovic A."/>
            <person name="Larimer J."/>
            <person name="McCowan C."/>
            <person name="Murphy C."/>
            <person name="Neiman D."/>
            <person name="Pearson M."/>
            <person name="Priest M."/>
            <person name="Roberts A."/>
            <person name="Saif S."/>
            <person name="Shea T."/>
            <person name="Sisk P."/>
            <person name="Sykes S."/>
            <person name="Wortman J."/>
            <person name="Nusbaum C."/>
            <person name="Birren B."/>
        </authorList>
    </citation>
    <scope>NUCLEOTIDE SEQUENCE [LARGE SCALE GENOMIC DNA]</scope>
    <source>
        <strain evidence="3">PRA339</strain>
    </source>
</reference>